<dbReference type="Proteomes" id="UP000823750">
    <property type="component" value="Unassembled WGS sequence"/>
</dbReference>
<keyword evidence="6" id="KW-0472">Membrane</keyword>
<name>A0A9D9NSC5_9BACT</name>
<dbReference type="InterPro" id="IPR003423">
    <property type="entry name" value="OMP_efflux"/>
</dbReference>
<dbReference type="Gene3D" id="1.20.1600.10">
    <property type="entry name" value="Outer membrane efflux proteins (OEP)"/>
    <property type="match status" value="1"/>
</dbReference>
<evidence type="ECO:0000256" key="3">
    <source>
        <dbReference type="ARBA" id="ARBA00022448"/>
    </source>
</evidence>
<evidence type="ECO:0000256" key="6">
    <source>
        <dbReference type="ARBA" id="ARBA00023136"/>
    </source>
</evidence>
<comment type="caution">
    <text evidence="10">The sequence shown here is derived from an EMBL/GenBank/DDBJ whole genome shotgun (WGS) entry which is preliminary data.</text>
</comment>
<dbReference type="GO" id="GO:0009279">
    <property type="term" value="C:cell outer membrane"/>
    <property type="evidence" value="ECO:0007669"/>
    <property type="project" value="UniProtKB-SubCell"/>
</dbReference>
<evidence type="ECO:0000256" key="9">
    <source>
        <dbReference type="SAM" id="SignalP"/>
    </source>
</evidence>
<comment type="subcellular location">
    <subcellularLocation>
        <location evidence="1">Cell outer membrane</location>
    </subcellularLocation>
</comment>
<gene>
    <name evidence="10" type="ORF">IAB78_06990</name>
</gene>
<protein>
    <submittedName>
        <fullName evidence="10">TolC family protein</fullName>
    </submittedName>
</protein>
<feature type="signal peptide" evidence="9">
    <location>
        <begin position="1"/>
        <end position="21"/>
    </location>
</feature>
<keyword evidence="3" id="KW-0813">Transport</keyword>
<dbReference type="EMBL" id="JADILX010000101">
    <property type="protein sequence ID" value="MBO8486153.1"/>
    <property type="molecule type" value="Genomic_DNA"/>
</dbReference>
<comment type="similarity">
    <text evidence="2">Belongs to the outer membrane factor (OMF) (TC 1.B.17) family.</text>
</comment>
<keyword evidence="9" id="KW-0732">Signal</keyword>
<dbReference type="GO" id="GO:1990281">
    <property type="term" value="C:efflux pump complex"/>
    <property type="evidence" value="ECO:0007669"/>
    <property type="project" value="TreeGrafter"/>
</dbReference>
<feature type="chain" id="PRO_5039051595" evidence="9">
    <location>
        <begin position="22"/>
        <end position="485"/>
    </location>
</feature>
<keyword evidence="7" id="KW-0998">Cell outer membrane</keyword>
<keyword evidence="4" id="KW-1134">Transmembrane beta strand</keyword>
<dbReference type="PANTHER" id="PTHR30026">
    <property type="entry name" value="OUTER MEMBRANE PROTEIN TOLC"/>
    <property type="match status" value="1"/>
</dbReference>
<reference evidence="10" key="2">
    <citation type="journal article" date="2021" name="PeerJ">
        <title>Extensive microbial diversity within the chicken gut microbiome revealed by metagenomics and culture.</title>
        <authorList>
            <person name="Gilroy R."/>
            <person name="Ravi A."/>
            <person name="Getino M."/>
            <person name="Pursley I."/>
            <person name="Horton D.L."/>
            <person name="Alikhan N.F."/>
            <person name="Baker D."/>
            <person name="Gharbi K."/>
            <person name="Hall N."/>
            <person name="Watson M."/>
            <person name="Adriaenssens E.M."/>
            <person name="Foster-Nyarko E."/>
            <person name="Jarju S."/>
            <person name="Secka A."/>
            <person name="Antonio M."/>
            <person name="Oren A."/>
            <person name="Chaudhuri R.R."/>
            <person name="La Ragione R."/>
            <person name="Hildebrand F."/>
            <person name="Pallen M.J."/>
        </authorList>
    </citation>
    <scope>NUCLEOTIDE SEQUENCE</scope>
    <source>
        <strain evidence="10">B2-16538</strain>
    </source>
</reference>
<dbReference type="InterPro" id="IPR051906">
    <property type="entry name" value="TolC-like"/>
</dbReference>
<dbReference type="GO" id="GO:0015288">
    <property type="term" value="F:porin activity"/>
    <property type="evidence" value="ECO:0007669"/>
    <property type="project" value="TreeGrafter"/>
</dbReference>
<reference evidence="10" key="1">
    <citation type="submission" date="2020-10" db="EMBL/GenBank/DDBJ databases">
        <authorList>
            <person name="Gilroy R."/>
        </authorList>
    </citation>
    <scope>NUCLEOTIDE SEQUENCE</scope>
    <source>
        <strain evidence="10">B2-16538</strain>
    </source>
</reference>
<evidence type="ECO:0000256" key="5">
    <source>
        <dbReference type="ARBA" id="ARBA00022692"/>
    </source>
</evidence>
<sequence>MKRYILICAAAALSVMPSAVAADYSPAPASQVEEDIAGKAGSKQPLMELSLDRCLEMALENNMDVLNSRLDVYAAKAQKQEAVAGYFPDVSVNAFTFYAFDPMLELGIKDIIGESEFSNTLQGLIDYAASTYGFDPVYSTLKKGISANVTVLQPVFAGGRIVNGNRLAALGLEAAGLQKNISERNTAEDVEKAYWQVVSLEEKMKTLDRMQALVDTLYKDVSSACAAGLATETDMLQVRLRQNELRSGKISLKNGIRLARMKLFNDTGVRYNPYSTIANDSIPYIDDIILTDRPDCFDAPLMYWQPEEEVAARQDEARLLDISVRSKELEKKMVMGEALPQIGVGVSYGYSRLISDGRMNGAVFASLQIPLSDWGRTARKMQRYEAQIQKAENEKEYLNAQLVLQVRKLWIDLESAWEQLLVARESVAVAQAGVEDLTAYYDAGMSPLSELLDAQMQLQEAMNACVDHSISYRTALQAYLDRIEK</sequence>
<keyword evidence="8" id="KW-0175">Coiled coil</keyword>
<dbReference type="SUPFAM" id="SSF56954">
    <property type="entry name" value="Outer membrane efflux proteins (OEP)"/>
    <property type="match status" value="1"/>
</dbReference>
<dbReference type="PANTHER" id="PTHR30026:SF20">
    <property type="entry name" value="OUTER MEMBRANE PROTEIN TOLC"/>
    <property type="match status" value="1"/>
</dbReference>
<dbReference type="GO" id="GO:0015562">
    <property type="term" value="F:efflux transmembrane transporter activity"/>
    <property type="evidence" value="ECO:0007669"/>
    <property type="project" value="InterPro"/>
</dbReference>
<evidence type="ECO:0000313" key="10">
    <source>
        <dbReference type="EMBL" id="MBO8486153.1"/>
    </source>
</evidence>
<evidence type="ECO:0000256" key="8">
    <source>
        <dbReference type="SAM" id="Coils"/>
    </source>
</evidence>
<organism evidence="10 11">
    <name type="scientific">Candidatus Cryptobacteroides excrementavium</name>
    <dbReference type="NCBI Taxonomy" id="2840759"/>
    <lineage>
        <taxon>Bacteria</taxon>
        <taxon>Pseudomonadati</taxon>
        <taxon>Bacteroidota</taxon>
        <taxon>Bacteroidia</taxon>
        <taxon>Bacteroidales</taxon>
        <taxon>Candidatus Cryptobacteroides</taxon>
    </lineage>
</organism>
<feature type="coiled-coil region" evidence="8">
    <location>
        <begin position="374"/>
        <end position="408"/>
    </location>
</feature>
<keyword evidence="5" id="KW-0812">Transmembrane</keyword>
<evidence type="ECO:0000256" key="1">
    <source>
        <dbReference type="ARBA" id="ARBA00004442"/>
    </source>
</evidence>
<dbReference type="AlphaFoldDB" id="A0A9D9NSC5"/>
<proteinExistence type="inferred from homology"/>
<evidence type="ECO:0000313" key="11">
    <source>
        <dbReference type="Proteomes" id="UP000823750"/>
    </source>
</evidence>
<evidence type="ECO:0000256" key="2">
    <source>
        <dbReference type="ARBA" id="ARBA00007613"/>
    </source>
</evidence>
<evidence type="ECO:0000256" key="4">
    <source>
        <dbReference type="ARBA" id="ARBA00022452"/>
    </source>
</evidence>
<dbReference type="Pfam" id="PF02321">
    <property type="entry name" value="OEP"/>
    <property type="match status" value="2"/>
</dbReference>
<accession>A0A9D9NSC5</accession>
<evidence type="ECO:0000256" key="7">
    <source>
        <dbReference type="ARBA" id="ARBA00023237"/>
    </source>
</evidence>